<feature type="compositionally biased region" description="Acidic residues" evidence="11">
    <location>
        <begin position="372"/>
        <end position="384"/>
    </location>
</feature>
<proteinExistence type="inferred from homology"/>
<dbReference type="InterPro" id="IPR039047">
    <property type="entry name" value="PHAX"/>
</dbReference>
<dbReference type="PANTHER" id="PTHR13135:SF0">
    <property type="entry name" value="PHOSPHORYLATED ADAPTER RNA EXPORT PROTEIN"/>
    <property type="match status" value="1"/>
</dbReference>
<dbReference type="GO" id="GO:0005737">
    <property type="term" value="C:cytoplasm"/>
    <property type="evidence" value="ECO:0007669"/>
    <property type="project" value="UniProtKB-SubCell"/>
</dbReference>
<name>A0A914AXA1_PATMI</name>
<organism evidence="13 14">
    <name type="scientific">Patiria miniata</name>
    <name type="common">Bat star</name>
    <name type="synonym">Asterina miniata</name>
    <dbReference type="NCBI Taxonomy" id="46514"/>
    <lineage>
        <taxon>Eukaryota</taxon>
        <taxon>Metazoa</taxon>
        <taxon>Echinodermata</taxon>
        <taxon>Eleutherozoa</taxon>
        <taxon>Asterozoa</taxon>
        <taxon>Asteroidea</taxon>
        <taxon>Valvatacea</taxon>
        <taxon>Valvatida</taxon>
        <taxon>Asterinidae</taxon>
        <taxon>Patiria</taxon>
    </lineage>
</organism>
<feature type="compositionally biased region" description="Basic and acidic residues" evidence="11">
    <location>
        <begin position="298"/>
        <end position="309"/>
    </location>
</feature>
<evidence type="ECO:0000259" key="12">
    <source>
        <dbReference type="Pfam" id="PF10258"/>
    </source>
</evidence>
<evidence type="ECO:0000256" key="2">
    <source>
        <dbReference type="ARBA" id="ARBA00004496"/>
    </source>
</evidence>
<keyword evidence="5" id="KW-0813">Transport</keyword>
<dbReference type="RefSeq" id="XP_038068313.1">
    <property type="nucleotide sequence ID" value="XM_038212385.1"/>
</dbReference>
<dbReference type="GeneID" id="119737782"/>
<evidence type="ECO:0000256" key="10">
    <source>
        <dbReference type="ARBA" id="ARBA00030834"/>
    </source>
</evidence>
<evidence type="ECO:0000256" key="1">
    <source>
        <dbReference type="ARBA" id="ARBA00004123"/>
    </source>
</evidence>
<evidence type="ECO:0000313" key="13">
    <source>
        <dbReference type="EnsemblMetazoa" id="XP_038068322.1"/>
    </source>
</evidence>
<dbReference type="Gene3D" id="1.10.10.1440">
    <property type="entry name" value="PHAX RNA-binding domain"/>
    <property type="match status" value="1"/>
</dbReference>
<sequence length="397" mass="45216">MASYRDVRPVSTNSSDDSSGDSNSDSEEDQPWKRRKATSQSQGIRSQKQHPIGSDLKQDAPKVAPGNSSQAGVKRPRRNNVWGEVVQQQNEALVAREMDEFGMDLNRSRDVESYNYKLDTEENASRVYLGAPSVSKPESNQGRNLKRGIGEADDDSWLVNPQRNQTESGERKPVHDRLGERVPSHRPIAKARLGSRVESSDVTPMKLITIDPALSKKEITGKLAYSLQEPKRELIVRVVDTLGVEKSLELWNLTADIEKDGGMMILNGSRRRSPGGVFLQLMKTDPQVTKEQVNKIFAEERKNENEQKHKRERRRKRKKTVKFKEEVEEAVPRGDEEATEVKEERRISEEDEGPSVREAEEVQLKREGQGLEMEDGEIDDEEEKQEEKTLIQEEQME</sequence>
<dbReference type="OrthoDB" id="20573at2759"/>
<feature type="compositionally biased region" description="Basic residues" evidence="11">
    <location>
        <begin position="310"/>
        <end position="321"/>
    </location>
</feature>
<feature type="compositionally biased region" description="Basic and acidic residues" evidence="11">
    <location>
        <begin position="168"/>
        <end position="182"/>
    </location>
</feature>
<dbReference type="InterPro" id="IPR019385">
    <property type="entry name" value="PHAX_RNA-binding_domain"/>
</dbReference>
<feature type="region of interest" description="Disordered" evidence="11">
    <location>
        <begin position="298"/>
        <end position="397"/>
    </location>
</feature>
<dbReference type="EnsemblMetazoa" id="XM_038212394.1">
    <property type="protein sequence ID" value="XP_038068322.1"/>
    <property type="gene ID" value="LOC119737782"/>
</dbReference>
<evidence type="ECO:0000256" key="6">
    <source>
        <dbReference type="ARBA" id="ARBA00022490"/>
    </source>
</evidence>
<dbReference type="FunFam" id="1.10.10.1440:FF:000001">
    <property type="entry name" value="phosphorylated adapter RNA export protein-like"/>
    <property type="match status" value="1"/>
</dbReference>
<dbReference type="PANTHER" id="PTHR13135">
    <property type="entry name" value="CYTOSOLIC RESINIFERATOXIN BINDING PROTEIN RBP-26"/>
    <property type="match status" value="1"/>
</dbReference>
<dbReference type="GO" id="GO:0003723">
    <property type="term" value="F:RNA binding"/>
    <property type="evidence" value="ECO:0007669"/>
    <property type="project" value="UniProtKB-KW"/>
</dbReference>
<keyword evidence="6" id="KW-0963">Cytoplasm</keyword>
<keyword evidence="8" id="KW-0653">Protein transport</keyword>
<keyword evidence="9" id="KW-0539">Nucleus</keyword>
<dbReference type="InterPro" id="IPR038092">
    <property type="entry name" value="PHAX_RNA-binding_sf"/>
</dbReference>
<evidence type="ECO:0000256" key="7">
    <source>
        <dbReference type="ARBA" id="ARBA00022884"/>
    </source>
</evidence>
<feature type="region of interest" description="Disordered" evidence="11">
    <location>
        <begin position="1"/>
        <end position="81"/>
    </location>
</feature>
<protein>
    <recommendedName>
        <fullName evidence="4">Phosphorylated adapter RNA export protein</fullName>
    </recommendedName>
    <alternativeName>
        <fullName evidence="10">RNA U small nuclear RNA export adapter protein</fullName>
    </alternativeName>
</protein>
<dbReference type="GO" id="GO:0005634">
    <property type="term" value="C:nucleus"/>
    <property type="evidence" value="ECO:0007669"/>
    <property type="project" value="UniProtKB-SubCell"/>
</dbReference>
<evidence type="ECO:0000256" key="3">
    <source>
        <dbReference type="ARBA" id="ARBA00006094"/>
    </source>
</evidence>
<accession>A0A914AXA1</accession>
<feature type="region of interest" description="Disordered" evidence="11">
    <location>
        <begin position="128"/>
        <end position="182"/>
    </location>
</feature>
<evidence type="ECO:0000313" key="14">
    <source>
        <dbReference type="Proteomes" id="UP000887568"/>
    </source>
</evidence>
<comment type="similarity">
    <text evidence="3">Belongs to the PHAX family.</text>
</comment>
<keyword evidence="7" id="KW-0694">RNA-binding</keyword>
<dbReference type="AlphaFoldDB" id="A0A914AXA1"/>
<dbReference type="GO" id="GO:0015031">
    <property type="term" value="P:protein transport"/>
    <property type="evidence" value="ECO:0007669"/>
    <property type="project" value="UniProtKB-KW"/>
</dbReference>
<evidence type="ECO:0000256" key="5">
    <source>
        <dbReference type="ARBA" id="ARBA00022448"/>
    </source>
</evidence>
<evidence type="ECO:0000256" key="4">
    <source>
        <dbReference type="ARBA" id="ARBA00016856"/>
    </source>
</evidence>
<comment type="subcellular location">
    <subcellularLocation>
        <location evidence="2">Cytoplasm</location>
    </subcellularLocation>
    <subcellularLocation>
        <location evidence="1">Nucleus</location>
    </subcellularLocation>
</comment>
<dbReference type="OMA" id="ADEISFX"/>
<feature type="compositionally biased region" description="Basic and acidic residues" evidence="11">
    <location>
        <begin position="322"/>
        <end position="369"/>
    </location>
</feature>
<dbReference type="Pfam" id="PF10258">
    <property type="entry name" value="PHAX_RNA-bd"/>
    <property type="match status" value="1"/>
</dbReference>
<dbReference type="RefSeq" id="XP_038068322.1">
    <property type="nucleotide sequence ID" value="XM_038212394.1"/>
</dbReference>
<dbReference type="GO" id="GO:0006408">
    <property type="term" value="P:snRNA export from nucleus"/>
    <property type="evidence" value="ECO:0007669"/>
    <property type="project" value="InterPro"/>
</dbReference>
<evidence type="ECO:0000256" key="9">
    <source>
        <dbReference type="ARBA" id="ARBA00023242"/>
    </source>
</evidence>
<reference evidence="13" key="1">
    <citation type="submission" date="2022-11" db="UniProtKB">
        <authorList>
            <consortium name="EnsemblMetazoa"/>
        </authorList>
    </citation>
    <scope>IDENTIFICATION</scope>
</reference>
<evidence type="ECO:0000256" key="8">
    <source>
        <dbReference type="ARBA" id="ARBA00022927"/>
    </source>
</evidence>
<keyword evidence="14" id="KW-1185">Reference proteome</keyword>
<dbReference type="EnsemblMetazoa" id="XM_038212385.1">
    <property type="protein sequence ID" value="XP_038068313.1"/>
    <property type="gene ID" value="LOC119737782"/>
</dbReference>
<feature type="domain" description="Phosphorylated adapter RNA export protein RNA-binding" evidence="12">
    <location>
        <begin position="222"/>
        <end position="302"/>
    </location>
</feature>
<evidence type="ECO:0000256" key="11">
    <source>
        <dbReference type="SAM" id="MobiDB-lite"/>
    </source>
</evidence>
<feature type="compositionally biased region" description="Low complexity" evidence="11">
    <location>
        <begin position="11"/>
        <end position="23"/>
    </location>
</feature>
<dbReference type="Proteomes" id="UP000887568">
    <property type="component" value="Unplaced"/>
</dbReference>